<keyword evidence="2" id="KW-1185">Reference proteome</keyword>
<evidence type="ECO:0000313" key="2">
    <source>
        <dbReference type="Proteomes" id="UP001567572"/>
    </source>
</evidence>
<dbReference type="InterPro" id="IPR045397">
    <property type="entry name" value="TumE-like"/>
</dbReference>
<dbReference type="Proteomes" id="UP001567572">
    <property type="component" value="Unassembled WGS sequence"/>
</dbReference>
<protein>
    <submittedName>
        <fullName evidence="1">Uncharacterized protein</fullName>
    </submittedName>
</protein>
<reference evidence="1 2" key="1">
    <citation type="submission" date="2024-06" db="EMBL/GenBank/DDBJ databases">
        <title>Halorubrum miltondacostae sp. nov., a potential PHA producer isolated from an inland solar saltern in Rio Maior, Portugal.</title>
        <authorList>
            <person name="Albuquerque L."/>
            <person name="Viver T."/>
            <person name="Barroso C."/>
            <person name="Claudino R."/>
            <person name="Galvan M."/>
            <person name="Simoes G."/>
            <person name="Lobo Da Cunha A."/>
            <person name="Egas C."/>
        </authorList>
    </citation>
    <scope>NUCLEOTIDE SEQUENCE [LARGE SCALE GENOMIC DNA]</scope>
    <source>
        <strain evidence="1 2">RMP-11</strain>
    </source>
</reference>
<proteinExistence type="predicted"/>
<dbReference type="Pfam" id="PF20126">
    <property type="entry name" value="TumE"/>
    <property type="match status" value="1"/>
</dbReference>
<dbReference type="EMBL" id="JBEDNY010000002">
    <property type="protein sequence ID" value="MEZ3163883.1"/>
    <property type="molecule type" value="Genomic_DNA"/>
</dbReference>
<accession>A0ABD5M4B0</accession>
<gene>
    <name evidence="1" type="ORF">ABNG04_08380</name>
</gene>
<name>A0ABD5M4B0_9EURY</name>
<evidence type="ECO:0000313" key="1">
    <source>
        <dbReference type="EMBL" id="MEZ3163883.1"/>
    </source>
</evidence>
<sequence length="160" mass="18222">MVNASNQHEQHTLRGATDRPALLTIRDVIEEMEPLATAELDDYLHPSVLEVALDDGLCTADAARMDVQWTTQADYKFHYTDTEAVNLRWGKHPHADGYFNVRELEHYHPPPTASSKPDEVEESCIKQTPEVLVTRAILKLWRVAYHMDSYDPLNTGQNLP</sequence>
<comment type="caution">
    <text evidence="1">The sequence shown here is derived from an EMBL/GenBank/DDBJ whole genome shotgun (WGS) entry which is preliminary data.</text>
</comment>
<dbReference type="RefSeq" id="WP_371161694.1">
    <property type="nucleotide sequence ID" value="NZ_JBEDNX010000002.1"/>
</dbReference>
<organism evidence="1 2">
    <name type="scientific">Halorubrum miltondacostae</name>
    <dbReference type="NCBI Taxonomy" id="3076378"/>
    <lineage>
        <taxon>Archaea</taxon>
        <taxon>Methanobacteriati</taxon>
        <taxon>Methanobacteriota</taxon>
        <taxon>Stenosarchaea group</taxon>
        <taxon>Halobacteria</taxon>
        <taxon>Halobacteriales</taxon>
        <taxon>Haloferacaceae</taxon>
        <taxon>Halorubrum</taxon>
    </lineage>
</organism>
<dbReference type="AlphaFoldDB" id="A0ABD5M4B0"/>